<organism evidence="2 3">
    <name type="scientific">Triplophysa rosa</name>
    <name type="common">Cave loach</name>
    <dbReference type="NCBI Taxonomy" id="992332"/>
    <lineage>
        <taxon>Eukaryota</taxon>
        <taxon>Metazoa</taxon>
        <taxon>Chordata</taxon>
        <taxon>Craniata</taxon>
        <taxon>Vertebrata</taxon>
        <taxon>Euteleostomi</taxon>
        <taxon>Actinopterygii</taxon>
        <taxon>Neopterygii</taxon>
        <taxon>Teleostei</taxon>
        <taxon>Ostariophysi</taxon>
        <taxon>Cypriniformes</taxon>
        <taxon>Nemacheilidae</taxon>
        <taxon>Triplophysa</taxon>
    </lineage>
</organism>
<dbReference type="AlphaFoldDB" id="A0A9W7WM48"/>
<accession>A0A9W7WM48</accession>
<keyword evidence="1" id="KW-0812">Transmembrane</keyword>
<reference evidence="2" key="1">
    <citation type="submission" date="2021-02" db="EMBL/GenBank/DDBJ databases">
        <title>Comparative genomics reveals that relaxation of natural selection precedes convergent phenotypic evolution of cavefish.</title>
        <authorList>
            <person name="Peng Z."/>
        </authorList>
    </citation>
    <scope>NUCLEOTIDE SEQUENCE</scope>
    <source>
        <tissue evidence="2">Muscle</tissue>
    </source>
</reference>
<keyword evidence="1" id="KW-0472">Membrane</keyword>
<comment type="caution">
    <text evidence="2">The sequence shown here is derived from an EMBL/GenBank/DDBJ whole genome shotgun (WGS) entry which is preliminary data.</text>
</comment>
<sequence>APISTDLVGWAVSETPEAAFLSILIVFILSIALLLICTTCKKHSFQLEEKAPKENSSTLVRVEAKGDGARHNPAVNEITSDEIGNLEIAKDALAYKPYRSHTLTPGSSLHGEMNGNAEVSVQY</sequence>
<evidence type="ECO:0000313" key="2">
    <source>
        <dbReference type="EMBL" id="KAI7804690.1"/>
    </source>
</evidence>
<protein>
    <submittedName>
        <fullName evidence="2">Uncharacterized protein</fullName>
    </submittedName>
</protein>
<keyword evidence="1" id="KW-1133">Transmembrane helix</keyword>
<feature type="transmembrane region" description="Helical" evidence="1">
    <location>
        <begin position="18"/>
        <end position="37"/>
    </location>
</feature>
<dbReference type="Proteomes" id="UP001059041">
    <property type="component" value="Linkage Group LG10"/>
</dbReference>
<evidence type="ECO:0000256" key="1">
    <source>
        <dbReference type="SAM" id="Phobius"/>
    </source>
</evidence>
<evidence type="ECO:0000313" key="3">
    <source>
        <dbReference type="Proteomes" id="UP001059041"/>
    </source>
</evidence>
<name>A0A9W7WM48_TRIRA</name>
<feature type="non-terminal residue" evidence="2">
    <location>
        <position position="123"/>
    </location>
</feature>
<keyword evidence="3" id="KW-1185">Reference proteome</keyword>
<dbReference type="EMBL" id="JAFHDT010000010">
    <property type="protein sequence ID" value="KAI7804690.1"/>
    <property type="molecule type" value="Genomic_DNA"/>
</dbReference>
<gene>
    <name evidence="2" type="ORF">IRJ41_016047</name>
</gene>
<proteinExistence type="predicted"/>